<keyword evidence="3" id="KW-1185">Reference proteome</keyword>
<feature type="compositionally biased region" description="Basic residues" evidence="1">
    <location>
        <begin position="60"/>
        <end position="71"/>
    </location>
</feature>
<dbReference type="KEGG" id="vg:80532713"/>
<sequence length="169" mass="19201">MRFFYVCSGGSRSFLPGRRSRPRDSLRSIPVPRDSRVRATRRNSHAHGGLQGLSSPLHGALRRLARGHSGRRYGPPDPTDQGFGRRRRRCRSRLRAERRPASQHMVFRSGMRFPRHGLENAPAALQRFPCIFRLCLRTEHGATGGARLCNQKPLQPSGVFHLLQTLFRA</sequence>
<gene>
    <name evidence="2" type="primary">HP25</name>
</gene>
<dbReference type="Proteomes" id="UP000325782">
    <property type="component" value="Segment"/>
</dbReference>
<dbReference type="GeneID" id="80532713"/>
<evidence type="ECO:0000313" key="3">
    <source>
        <dbReference type="Proteomes" id="UP000325782"/>
    </source>
</evidence>
<proteinExistence type="predicted"/>
<dbReference type="EMBL" id="HQ878327">
    <property type="protein sequence ID" value="AHA93368.1"/>
    <property type="molecule type" value="Genomic_DNA"/>
</dbReference>
<dbReference type="RefSeq" id="YP_010795554.1">
    <property type="nucleotide sequence ID" value="NC_075701.1"/>
</dbReference>
<feature type="region of interest" description="Disordered" evidence="1">
    <location>
        <begin position="15"/>
        <end position="88"/>
    </location>
</feature>
<name>V5NYS7_9ALPH</name>
<evidence type="ECO:0000256" key="1">
    <source>
        <dbReference type="SAM" id="MobiDB-lite"/>
    </source>
</evidence>
<evidence type="ECO:0000313" key="2">
    <source>
        <dbReference type="EMBL" id="AHA93368.1"/>
    </source>
</evidence>
<organism evidence="2 3">
    <name type="scientific">Chelonid alphaherpesvirus 5</name>
    <dbReference type="NCBI Taxonomy" id="702736"/>
    <lineage>
        <taxon>Viruses</taxon>
        <taxon>Duplodnaviria</taxon>
        <taxon>Heunggongvirae</taxon>
        <taxon>Peploviricota</taxon>
        <taxon>Herviviricetes</taxon>
        <taxon>Herpesvirales</taxon>
        <taxon>Orthoherpesviridae</taxon>
        <taxon>Alphaherpesvirinae</taxon>
        <taxon>Scutavirus</taxon>
        <taxon>Scutavirus chelonidalpha5</taxon>
    </lineage>
</organism>
<accession>V5NYS7</accession>
<protein>
    <submittedName>
        <fullName evidence="2">HP25</fullName>
    </submittedName>
</protein>
<reference evidence="2 3" key="1">
    <citation type="journal article" date="2012" name="PLoS ONE">
        <title>The genome of Chelonid herpesvirus 5 harbors atypical genes.</title>
        <authorList>
            <person name="Ackermann M."/>
            <person name="Koriabine M."/>
            <person name="Hartmann-Fritsch F."/>
            <person name="de Jong P.J."/>
            <person name="Lewis T.D."/>
            <person name="Schetle N."/>
            <person name="Work T.M."/>
            <person name="Dagenais J."/>
            <person name="Balazs G.H."/>
            <person name="Leong J.A."/>
        </authorList>
    </citation>
    <scope>NUCLEOTIDE SEQUENCE [LARGE SCALE GENOMIC DNA]</scope>
</reference>